<keyword evidence="3" id="KW-0536">Nodulation</keyword>
<keyword evidence="2" id="KW-0813">Transport</keyword>
<dbReference type="RefSeq" id="WP_261515261.1">
    <property type="nucleotide sequence ID" value="NZ_JAODNV010000009.1"/>
</dbReference>
<evidence type="ECO:0000259" key="6">
    <source>
        <dbReference type="PROSITE" id="PS50893"/>
    </source>
</evidence>
<name>A0A9X2XA01_9HYPH</name>
<dbReference type="AlphaFoldDB" id="A0A9X2XA01"/>
<proteinExistence type="inferred from homology"/>
<dbReference type="SMART" id="SM00382">
    <property type="entry name" value="AAA"/>
    <property type="match status" value="1"/>
</dbReference>
<protein>
    <submittedName>
        <fullName evidence="7">ATP-binding cassette domain-containing protein</fullName>
    </submittedName>
</protein>
<dbReference type="Gene3D" id="3.40.50.300">
    <property type="entry name" value="P-loop containing nucleotide triphosphate hydrolases"/>
    <property type="match status" value="1"/>
</dbReference>
<dbReference type="InterPro" id="IPR050763">
    <property type="entry name" value="ABC_transporter_ATP-binding"/>
</dbReference>
<evidence type="ECO:0000256" key="4">
    <source>
        <dbReference type="ARBA" id="ARBA00022741"/>
    </source>
</evidence>
<dbReference type="NCBIfam" id="TIGR03864">
    <property type="entry name" value="PQQ_ABC_ATP"/>
    <property type="match status" value="1"/>
</dbReference>
<keyword evidence="4" id="KW-0547">Nucleotide-binding</keyword>
<dbReference type="InterPro" id="IPR017871">
    <property type="entry name" value="ABC_transporter-like_CS"/>
</dbReference>
<dbReference type="Proteomes" id="UP001149009">
    <property type="component" value="Unassembled WGS sequence"/>
</dbReference>
<keyword evidence="8" id="KW-1185">Reference proteome</keyword>
<dbReference type="GO" id="GO:0005524">
    <property type="term" value="F:ATP binding"/>
    <property type="evidence" value="ECO:0007669"/>
    <property type="project" value="UniProtKB-KW"/>
</dbReference>
<reference evidence="7" key="1">
    <citation type="submission" date="2022-08" db="EMBL/GenBank/DDBJ databases">
        <title>Chelativorans sichuanense sp. nov., a paraffin oil-degrading bacterium isolated from a mixture of oil-based drill cuttings and paddy soil.</title>
        <authorList>
            <person name="Yu J."/>
            <person name="Liu H."/>
            <person name="Chen Q."/>
        </authorList>
    </citation>
    <scope>NUCLEOTIDE SEQUENCE</scope>
    <source>
        <strain evidence="7">SCAU 2101</strain>
    </source>
</reference>
<dbReference type="PANTHER" id="PTHR42711:SF5">
    <property type="entry name" value="ABC TRANSPORTER ATP-BINDING PROTEIN NATA"/>
    <property type="match status" value="1"/>
</dbReference>
<evidence type="ECO:0000313" key="7">
    <source>
        <dbReference type="EMBL" id="MCT8990390.1"/>
    </source>
</evidence>
<evidence type="ECO:0000256" key="3">
    <source>
        <dbReference type="ARBA" id="ARBA00022458"/>
    </source>
</evidence>
<gene>
    <name evidence="7" type="ORF">NYR54_08800</name>
</gene>
<dbReference type="PROSITE" id="PS50893">
    <property type="entry name" value="ABC_TRANSPORTER_2"/>
    <property type="match status" value="1"/>
</dbReference>
<dbReference type="InterPro" id="IPR003439">
    <property type="entry name" value="ABC_transporter-like_ATP-bd"/>
</dbReference>
<dbReference type="InterPro" id="IPR022467">
    <property type="entry name" value="ABC_transprt_ATP-bd_su_PQQ"/>
</dbReference>
<organism evidence="7 8">
    <name type="scientific">Chelativorans petroleitrophicus</name>
    <dbReference type="NCBI Taxonomy" id="2975484"/>
    <lineage>
        <taxon>Bacteria</taxon>
        <taxon>Pseudomonadati</taxon>
        <taxon>Pseudomonadota</taxon>
        <taxon>Alphaproteobacteria</taxon>
        <taxon>Hyphomicrobiales</taxon>
        <taxon>Phyllobacteriaceae</taxon>
        <taxon>Chelativorans</taxon>
    </lineage>
</organism>
<evidence type="ECO:0000256" key="2">
    <source>
        <dbReference type="ARBA" id="ARBA00022448"/>
    </source>
</evidence>
<feature type="domain" description="ABC transporter" evidence="6">
    <location>
        <begin position="11"/>
        <end position="241"/>
    </location>
</feature>
<comment type="similarity">
    <text evidence="1">Belongs to the ABC transporter superfamily.</text>
</comment>
<evidence type="ECO:0000256" key="5">
    <source>
        <dbReference type="ARBA" id="ARBA00022840"/>
    </source>
</evidence>
<comment type="caution">
    <text evidence="7">The sequence shown here is derived from an EMBL/GenBank/DDBJ whole genome shotgun (WGS) entry which is preliminary data.</text>
</comment>
<dbReference type="EMBL" id="JAODNV010000009">
    <property type="protein sequence ID" value="MCT8990390.1"/>
    <property type="molecule type" value="Genomic_DNA"/>
</dbReference>
<dbReference type="InterPro" id="IPR027417">
    <property type="entry name" value="P-loop_NTPase"/>
</dbReference>
<dbReference type="SUPFAM" id="SSF52540">
    <property type="entry name" value="P-loop containing nucleoside triphosphate hydrolases"/>
    <property type="match status" value="1"/>
</dbReference>
<accession>A0A9X2XA01</accession>
<sequence>MQKDEEEMAVLSVDGLRKSYGSFLALDGVAFEMYVGQFVALLGPNGAGKSTLLQLLTGLFAPDAGTIRILGLNIRTHLTEGLAKLGVVFQQPTLDLELTVEANLRYHADLHGLPRSLARKRIEELLKRFDLIDRRHDRARTLSGGNRRRVELARSLLHEPSLLLMDEATVGLDPASRKDILNRILQMRKDGKLGVLWTTHLVDEVEEADRVIVLNRGRVLFQGTPAELRREGQAETIAEAFLKLTGYSQAVLSVPGS</sequence>
<dbReference type="GO" id="GO:0016887">
    <property type="term" value="F:ATP hydrolysis activity"/>
    <property type="evidence" value="ECO:0007669"/>
    <property type="project" value="InterPro"/>
</dbReference>
<dbReference type="Pfam" id="PF00005">
    <property type="entry name" value="ABC_tran"/>
    <property type="match status" value="1"/>
</dbReference>
<dbReference type="InterPro" id="IPR003593">
    <property type="entry name" value="AAA+_ATPase"/>
</dbReference>
<evidence type="ECO:0000313" key="8">
    <source>
        <dbReference type="Proteomes" id="UP001149009"/>
    </source>
</evidence>
<evidence type="ECO:0000256" key="1">
    <source>
        <dbReference type="ARBA" id="ARBA00005417"/>
    </source>
</evidence>
<dbReference type="PROSITE" id="PS00211">
    <property type="entry name" value="ABC_TRANSPORTER_1"/>
    <property type="match status" value="1"/>
</dbReference>
<dbReference type="PANTHER" id="PTHR42711">
    <property type="entry name" value="ABC TRANSPORTER ATP-BINDING PROTEIN"/>
    <property type="match status" value="1"/>
</dbReference>
<keyword evidence="5 7" id="KW-0067">ATP-binding</keyword>